<dbReference type="RefSeq" id="WP_097057207.1">
    <property type="nucleotide sequence ID" value="NZ_OCMF01000005.1"/>
</dbReference>
<evidence type="ECO:0000313" key="3">
    <source>
        <dbReference type="EMBL" id="SOC81427.1"/>
    </source>
</evidence>
<dbReference type="Pfam" id="PF00657">
    <property type="entry name" value="Lipase_GDSL"/>
    <property type="match status" value="1"/>
</dbReference>
<organism evidence="3 4">
    <name type="scientific">Salinimicrobium sediminis</name>
    <dbReference type="NCBI Taxonomy" id="1343891"/>
    <lineage>
        <taxon>Bacteria</taxon>
        <taxon>Pseudomonadati</taxon>
        <taxon>Bacteroidota</taxon>
        <taxon>Flavobacteriia</taxon>
        <taxon>Flavobacteriales</taxon>
        <taxon>Flavobacteriaceae</taxon>
        <taxon>Salinimicrobium</taxon>
    </lineage>
</organism>
<evidence type="ECO:0000259" key="2">
    <source>
        <dbReference type="Pfam" id="PF17996"/>
    </source>
</evidence>
<dbReference type="OrthoDB" id="9801375at2"/>
<feature type="domain" description="Carbohydrate esterase 2 N-terminal" evidence="2">
    <location>
        <begin position="36"/>
        <end position="137"/>
    </location>
</feature>
<evidence type="ECO:0000256" key="1">
    <source>
        <dbReference type="SAM" id="SignalP"/>
    </source>
</evidence>
<dbReference type="Proteomes" id="UP000219193">
    <property type="component" value="Unassembled WGS sequence"/>
</dbReference>
<dbReference type="InterPro" id="IPR001087">
    <property type="entry name" value="GDSL"/>
</dbReference>
<dbReference type="InterPro" id="IPR052762">
    <property type="entry name" value="PCW_deacetylase/CE"/>
</dbReference>
<dbReference type="CDD" id="cd01831">
    <property type="entry name" value="Endoglucanase_E_like"/>
    <property type="match status" value="1"/>
</dbReference>
<gene>
    <name evidence="3" type="ORF">SAMN06296241_3003</name>
</gene>
<dbReference type="PANTHER" id="PTHR37834">
    <property type="entry name" value="GDSL-LIKE LIPASE/ACYLHYDROLASE DOMAIN PROTEIN (AFU_ORTHOLOGUE AFUA_2G00620)"/>
    <property type="match status" value="1"/>
</dbReference>
<reference evidence="4" key="1">
    <citation type="submission" date="2017-09" db="EMBL/GenBank/DDBJ databases">
        <authorList>
            <person name="Varghese N."/>
            <person name="Submissions S."/>
        </authorList>
    </citation>
    <scope>NUCLEOTIDE SEQUENCE [LARGE SCALE GENOMIC DNA]</scope>
    <source>
        <strain evidence="4">CGMCC 1.12641</strain>
    </source>
</reference>
<dbReference type="InterPro" id="IPR036514">
    <property type="entry name" value="SGNH_hydro_sf"/>
</dbReference>
<evidence type="ECO:0000313" key="4">
    <source>
        <dbReference type="Proteomes" id="UP000219193"/>
    </source>
</evidence>
<protein>
    <submittedName>
        <fullName evidence="3">Lysophospholipase L1</fullName>
    </submittedName>
</protein>
<proteinExistence type="predicted"/>
<accession>A0A285X7V0</accession>
<sequence length="360" mass="40981">MRFIVFFLLSLLLLSCKAEKTPQDQYFEAGDERFTYMGRTLTSGEGKELIASGASVKTKVYGDTVTVFLKSKEGSYHYVAVELNEEYKGRFRITKDTLKFALPRKDSANTITIFKETEAANGILIFSGIRANKIEKISEQQRAKIEFIGDSITCGMGADTTEINCEEGEWFDQHSAYTSYGPRVARELGIDYEINCVSGMGIYRNWNDEDKPALPDVYPYLHLDGNHGKRVIINKEDPPQVVSIALGTNDFSLGDGEKLRMPFSEDPFKENYITFIERIFKIYPETKVALISSPMTREEDSKELIEILHEIKAQLADKPIEIFEFKKTYARGCSGHPSAEDHKLMAEQLVPFYRKMLNKE</sequence>
<dbReference type="Gene3D" id="3.40.50.1110">
    <property type="entry name" value="SGNH hydrolase"/>
    <property type="match status" value="1"/>
</dbReference>
<dbReference type="PANTHER" id="PTHR37834:SF2">
    <property type="entry name" value="ESTERASE, SGNH HYDROLASE-TYPE"/>
    <property type="match status" value="1"/>
</dbReference>
<feature type="chain" id="PRO_5012854819" evidence="1">
    <location>
        <begin position="21"/>
        <end position="360"/>
    </location>
</feature>
<dbReference type="SUPFAM" id="SSF52266">
    <property type="entry name" value="SGNH hydrolase"/>
    <property type="match status" value="1"/>
</dbReference>
<keyword evidence="4" id="KW-1185">Reference proteome</keyword>
<dbReference type="InterPro" id="IPR037461">
    <property type="entry name" value="CtCE2-like_dom"/>
</dbReference>
<dbReference type="Gene3D" id="2.60.120.260">
    <property type="entry name" value="Galactose-binding domain-like"/>
    <property type="match status" value="1"/>
</dbReference>
<dbReference type="AlphaFoldDB" id="A0A285X7V0"/>
<dbReference type="Pfam" id="PF17996">
    <property type="entry name" value="CE2_N"/>
    <property type="match status" value="1"/>
</dbReference>
<dbReference type="EMBL" id="OCMF01000005">
    <property type="protein sequence ID" value="SOC81427.1"/>
    <property type="molecule type" value="Genomic_DNA"/>
</dbReference>
<keyword evidence="1" id="KW-0732">Signal</keyword>
<name>A0A285X7V0_9FLAO</name>
<dbReference type="InterPro" id="IPR040794">
    <property type="entry name" value="CE2_N"/>
</dbReference>
<dbReference type="GO" id="GO:0052689">
    <property type="term" value="F:carboxylic ester hydrolase activity"/>
    <property type="evidence" value="ECO:0007669"/>
    <property type="project" value="InterPro"/>
</dbReference>
<dbReference type="PROSITE" id="PS51257">
    <property type="entry name" value="PROKAR_LIPOPROTEIN"/>
    <property type="match status" value="1"/>
</dbReference>
<feature type="signal peptide" evidence="1">
    <location>
        <begin position="1"/>
        <end position="20"/>
    </location>
</feature>